<dbReference type="RefSeq" id="WP_096310480.1">
    <property type="nucleotide sequence ID" value="NZ_BAAAVX010000003.1"/>
</dbReference>
<gene>
    <name evidence="2" type="ORF">K0O64_06770</name>
</gene>
<evidence type="ECO:0000256" key="1">
    <source>
        <dbReference type="SAM" id="MobiDB-lite"/>
    </source>
</evidence>
<feature type="compositionally biased region" description="Gly residues" evidence="1">
    <location>
        <begin position="266"/>
        <end position="276"/>
    </location>
</feature>
<evidence type="ECO:0008006" key="4">
    <source>
        <dbReference type="Google" id="ProtNLM"/>
    </source>
</evidence>
<protein>
    <recommendedName>
        <fullName evidence="4">PE-PPE domain-containing protein</fullName>
    </recommendedName>
</protein>
<reference evidence="2 3" key="1">
    <citation type="submission" date="2021-07" db="EMBL/GenBank/DDBJ databases">
        <title>Whole genome sequencing of non-tuberculosis mycobacteria type-strains.</title>
        <authorList>
            <person name="Igarashi Y."/>
            <person name="Osugi A."/>
            <person name="Mitarai S."/>
        </authorList>
    </citation>
    <scope>NUCLEOTIDE SEQUENCE [LARGE SCALE GENOMIC DNA]</scope>
    <source>
        <strain evidence="2 3">JCM 16370</strain>
    </source>
</reference>
<feature type="compositionally biased region" description="Low complexity" evidence="1">
    <location>
        <begin position="235"/>
        <end position="265"/>
    </location>
</feature>
<feature type="region of interest" description="Disordered" evidence="1">
    <location>
        <begin position="235"/>
        <end position="276"/>
    </location>
</feature>
<keyword evidence="3" id="KW-1185">Reference proteome</keyword>
<dbReference type="EMBL" id="CP080333">
    <property type="protein sequence ID" value="QYL18225.1"/>
    <property type="molecule type" value="Genomic_DNA"/>
</dbReference>
<evidence type="ECO:0000313" key="2">
    <source>
        <dbReference type="EMBL" id="QYL18225.1"/>
    </source>
</evidence>
<evidence type="ECO:0000313" key="3">
    <source>
        <dbReference type="Proteomes" id="UP000825367"/>
    </source>
</evidence>
<dbReference type="Proteomes" id="UP000825367">
    <property type="component" value="Chromosome"/>
</dbReference>
<sequence length="276" mass="28238">MDYAARRKLLAISTVTAGTLMLSPVVITPHETPVPIRVASASVQLTDAWSQLVNDTIISTYLLGQLAVGANKTYPLPNPIFIAPVAAQLVINPLIYAVQLVTGQGAQIPTEIIAHINNVAVVVTAIGKDIPPAVVKQIQTPFIAAKDAIDSITTSGNPLLGLLEAPAVFLNEALNSEYGLLSLKGPIAVGFIIRNVLATALYTAPPAVVLPFKKPATATLTPTVAAKPVTPKFAAPSGVAGSARAGSKKASANSSRKAGAAKAGTGKPGQGHGKRG</sequence>
<name>A0ABX8VK90_9MYCO</name>
<proteinExistence type="predicted"/>
<organism evidence="2 3">
    <name type="scientific">Mycolicibacterium pallens</name>
    <dbReference type="NCBI Taxonomy" id="370524"/>
    <lineage>
        <taxon>Bacteria</taxon>
        <taxon>Bacillati</taxon>
        <taxon>Actinomycetota</taxon>
        <taxon>Actinomycetes</taxon>
        <taxon>Mycobacteriales</taxon>
        <taxon>Mycobacteriaceae</taxon>
        <taxon>Mycolicibacterium</taxon>
    </lineage>
</organism>
<accession>A0ABX8VK90</accession>